<dbReference type="Gene3D" id="2.60.40.1890">
    <property type="entry name" value="PCu(A)C copper chaperone"/>
    <property type="match status" value="1"/>
</dbReference>
<evidence type="ECO:0000256" key="1">
    <source>
        <dbReference type="SAM" id="SignalP"/>
    </source>
</evidence>
<evidence type="ECO:0000313" key="3">
    <source>
        <dbReference type="Proteomes" id="UP001181622"/>
    </source>
</evidence>
<sequence>MLTFRFLAPLALALAATAATAHEYKAGDLLIGHPWARATVAGAKIGGGFLTVKNNGASADRLVTVSVPFADKVEIHESLEEDGVAKMRPVEGGVEIKPGETAELAPGGKHLMFIGLKQPLAKGQKVKGELTFAKAGRVEVEFAIEGAGAKPDKQMDHDKHGM</sequence>
<dbReference type="InterPro" id="IPR058248">
    <property type="entry name" value="Lxx211020-like"/>
</dbReference>
<dbReference type="RefSeq" id="WP_309393600.1">
    <property type="nucleotide sequence ID" value="NZ_JADBEO010000041.1"/>
</dbReference>
<dbReference type="Proteomes" id="UP001181622">
    <property type="component" value="Unassembled WGS sequence"/>
</dbReference>
<protein>
    <submittedName>
        <fullName evidence="2">Copper chaperone PCu(A)C</fullName>
    </submittedName>
</protein>
<dbReference type="InterPro" id="IPR036182">
    <property type="entry name" value="PCuAC_sf"/>
</dbReference>
<feature type="signal peptide" evidence="1">
    <location>
        <begin position="1"/>
        <end position="21"/>
    </location>
</feature>
<dbReference type="SUPFAM" id="SSF110087">
    <property type="entry name" value="DR1885-like metal-binding protein"/>
    <property type="match status" value="1"/>
</dbReference>
<dbReference type="EMBL" id="JADBEO010000041">
    <property type="protein sequence ID" value="MDR4308122.1"/>
    <property type="molecule type" value="Genomic_DNA"/>
</dbReference>
<reference evidence="2" key="1">
    <citation type="submission" date="2020-10" db="EMBL/GenBank/DDBJ databases">
        <authorList>
            <person name="Abbas A."/>
            <person name="Razzaq R."/>
            <person name="Waqas M."/>
            <person name="Abbas N."/>
            <person name="Nielsen T.K."/>
            <person name="Hansen L.H."/>
            <person name="Hussain S."/>
            <person name="Shahid M."/>
        </authorList>
    </citation>
    <scope>NUCLEOTIDE SEQUENCE</scope>
    <source>
        <strain evidence="2">S14</strain>
    </source>
</reference>
<proteinExistence type="predicted"/>
<dbReference type="Pfam" id="PF04314">
    <property type="entry name" value="PCuAC"/>
    <property type="match status" value="1"/>
</dbReference>
<gene>
    <name evidence="2" type="ORF">IHQ68_15995</name>
</gene>
<feature type="chain" id="PRO_5047139609" evidence="1">
    <location>
        <begin position="22"/>
        <end position="162"/>
    </location>
</feature>
<name>A0ABU1DJ18_9HYPH</name>
<evidence type="ECO:0000313" key="2">
    <source>
        <dbReference type="EMBL" id="MDR4308122.1"/>
    </source>
</evidence>
<dbReference type="PANTHER" id="PTHR36302:SF1">
    <property type="entry name" value="COPPER CHAPERONE PCU(A)C"/>
    <property type="match status" value="1"/>
</dbReference>
<organism evidence="2 3">
    <name type="scientific">Chelatococcus sambhunathii</name>
    <dbReference type="NCBI Taxonomy" id="363953"/>
    <lineage>
        <taxon>Bacteria</taxon>
        <taxon>Pseudomonadati</taxon>
        <taxon>Pseudomonadota</taxon>
        <taxon>Alphaproteobacteria</taxon>
        <taxon>Hyphomicrobiales</taxon>
        <taxon>Chelatococcaceae</taxon>
        <taxon>Chelatococcus</taxon>
    </lineage>
</organism>
<keyword evidence="1" id="KW-0732">Signal</keyword>
<accession>A0ABU1DJ18</accession>
<dbReference type="PANTHER" id="PTHR36302">
    <property type="entry name" value="BLR7088 PROTEIN"/>
    <property type="match status" value="1"/>
</dbReference>
<comment type="caution">
    <text evidence="2">The sequence shown here is derived from an EMBL/GenBank/DDBJ whole genome shotgun (WGS) entry which is preliminary data.</text>
</comment>
<keyword evidence="3" id="KW-1185">Reference proteome</keyword>
<dbReference type="InterPro" id="IPR007410">
    <property type="entry name" value="LpqE-like"/>
</dbReference>